<feature type="transmembrane region" description="Helical" evidence="6">
    <location>
        <begin position="246"/>
        <end position="264"/>
    </location>
</feature>
<evidence type="ECO:0000256" key="4">
    <source>
        <dbReference type="ARBA" id="ARBA00023136"/>
    </source>
</evidence>
<evidence type="ECO:0000256" key="6">
    <source>
        <dbReference type="SAM" id="Phobius"/>
    </source>
</evidence>
<protein>
    <submittedName>
        <fullName evidence="9">Aa_trans domain-containing protein</fullName>
    </submittedName>
</protein>
<keyword evidence="8" id="KW-1185">Reference proteome</keyword>
<comment type="subcellular location">
    <subcellularLocation>
        <location evidence="1">Membrane</location>
        <topology evidence="1">Multi-pass membrane protein</topology>
    </subcellularLocation>
</comment>
<accession>A0A0M3IJB2</accession>
<evidence type="ECO:0000259" key="7">
    <source>
        <dbReference type="Pfam" id="PF01490"/>
    </source>
</evidence>
<feature type="domain" description="Amino acid transporter transmembrane" evidence="7">
    <location>
        <begin position="58"/>
        <end position="432"/>
    </location>
</feature>
<dbReference type="AlphaFoldDB" id="A0A0M3IJB2"/>
<dbReference type="GO" id="GO:0005774">
    <property type="term" value="C:vacuolar membrane"/>
    <property type="evidence" value="ECO:0007669"/>
    <property type="project" value="TreeGrafter"/>
</dbReference>
<dbReference type="WBParaSite" id="ALUE_0001872001-mRNA-1">
    <property type="protein sequence ID" value="ALUE_0001872001-mRNA-1"/>
    <property type="gene ID" value="ALUE_0001872001"/>
</dbReference>
<dbReference type="GO" id="GO:0015179">
    <property type="term" value="F:L-amino acid transmembrane transporter activity"/>
    <property type="evidence" value="ECO:0007669"/>
    <property type="project" value="TreeGrafter"/>
</dbReference>
<feature type="transmembrane region" description="Helical" evidence="6">
    <location>
        <begin position="323"/>
        <end position="342"/>
    </location>
</feature>
<keyword evidence="3 6" id="KW-1133">Transmembrane helix</keyword>
<sequence>MSEGMRDENREVLSSNEMSIAQRGHGSINTADRSSGASSDTFADEEDLFGDRAATSESISPEQALIHMMKCMMGTGMLSLPLAFKYSGLALGMISLVVICLICVYCARQLVIASHYMCLRKAQVKMDYANVMRTAVEIGPHWMRKHGYLAKQIVNFNMFVAQFGFCCFFDETSKIHMSKATWIALIMIPEAGLCTIRHLKALAPLAFIANIVYMIAVVIVLGYLFTDHLPSYTLPAFPRNWSNLPLFFGTVIFSFEGIAVVLPIENQMDAPFHFISPTGVLNTSCFLVLIIYSFVGFFGYLKFGDAIKDTITLNLPQTVFYETIKVMFVGCILVSYPLQFYVPMERVEKWITRKIRPDRQNFLIYLVRLMAELIPHLALFISLIGAFVSTALALLFPPLIELLCYYARGRLNWKVWTINISILLFALFGCITGLMAELIPHLALFISLIGAFVSTALALLFPPLIELLCYYARGRLNWKVWTINISILLFALFGCITGRQFFLSLNNI</sequence>
<dbReference type="PANTHER" id="PTHR22950">
    <property type="entry name" value="AMINO ACID TRANSPORTER"/>
    <property type="match status" value="1"/>
</dbReference>
<dbReference type="PANTHER" id="PTHR22950:SF472">
    <property type="entry name" value="AMINO ACID TRANSPORTER TRANSMEMBRANE DOMAIN-CONTAINING PROTEIN"/>
    <property type="match status" value="1"/>
</dbReference>
<feature type="transmembrane region" description="Helical" evidence="6">
    <location>
        <begin position="285"/>
        <end position="303"/>
    </location>
</feature>
<organism evidence="8 9">
    <name type="scientific">Ascaris lumbricoides</name>
    <name type="common">Giant roundworm</name>
    <dbReference type="NCBI Taxonomy" id="6252"/>
    <lineage>
        <taxon>Eukaryota</taxon>
        <taxon>Metazoa</taxon>
        <taxon>Ecdysozoa</taxon>
        <taxon>Nematoda</taxon>
        <taxon>Chromadorea</taxon>
        <taxon>Rhabditida</taxon>
        <taxon>Spirurina</taxon>
        <taxon>Ascaridomorpha</taxon>
        <taxon>Ascaridoidea</taxon>
        <taxon>Ascarididae</taxon>
        <taxon>Ascaris</taxon>
    </lineage>
</organism>
<evidence type="ECO:0000256" key="5">
    <source>
        <dbReference type="SAM" id="MobiDB-lite"/>
    </source>
</evidence>
<name>A0A0M3IJB2_ASCLU</name>
<feature type="region of interest" description="Disordered" evidence="5">
    <location>
        <begin position="21"/>
        <end position="41"/>
    </location>
</feature>
<feature type="transmembrane region" description="Helical" evidence="6">
    <location>
        <begin position="416"/>
        <end position="435"/>
    </location>
</feature>
<evidence type="ECO:0000256" key="3">
    <source>
        <dbReference type="ARBA" id="ARBA00022989"/>
    </source>
</evidence>
<dbReference type="InterPro" id="IPR013057">
    <property type="entry name" value="AA_transpt_TM"/>
</dbReference>
<dbReference type="Proteomes" id="UP000036681">
    <property type="component" value="Unplaced"/>
</dbReference>
<feature type="transmembrane region" description="Helical" evidence="6">
    <location>
        <begin position="481"/>
        <end position="502"/>
    </location>
</feature>
<feature type="transmembrane region" description="Helical" evidence="6">
    <location>
        <begin position="86"/>
        <end position="107"/>
    </location>
</feature>
<dbReference type="Pfam" id="PF01490">
    <property type="entry name" value="Aa_trans"/>
    <property type="match status" value="1"/>
</dbReference>
<keyword evidence="4 6" id="KW-0472">Membrane</keyword>
<evidence type="ECO:0000313" key="8">
    <source>
        <dbReference type="Proteomes" id="UP000036681"/>
    </source>
</evidence>
<evidence type="ECO:0000313" key="9">
    <source>
        <dbReference type="WBParaSite" id="ALUE_0001872001-mRNA-1"/>
    </source>
</evidence>
<evidence type="ECO:0000256" key="2">
    <source>
        <dbReference type="ARBA" id="ARBA00022692"/>
    </source>
</evidence>
<feature type="transmembrane region" description="Helical" evidence="6">
    <location>
        <begin position="442"/>
        <end position="461"/>
    </location>
</feature>
<feature type="compositionally biased region" description="Polar residues" evidence="5">
    <location>
        <begin position="27"/>
        <end position="41"/>
    </location>
</feature>
<feature type="transmembrane region" description="Helical" evidence="6">
    <location>
        <begin position="363"/>
        <end position="396"/>
    </location>
</feature>
<evidence type="ECO:0000256" key="1">
    <source>
        <dbReference type="ARBA" id="ARBA00004141"/>
    </source>
</evidence>
<reference evidence="9" key="1">
    <citation type="submission" date="2017-02" db="UniProtKB">
        <authorList>
            <consortium name="WormBaseParasite"/>
        </authorList>
    </citation>
    <scope>IDENTIFICATION</scope>
</reference>
<keyword evidence="2 6" id="KW-0812">Transmembrane</keyword>
<feature type="transmembrane region" description="Helical" evidence="6">
    <location>
        <begin position="205"/>
        <end position="226"/>
    </location>
</feature>
<proteinExistence type="predicted"/>